<dbReference type="Gene3D" id="3.50.30.40">
    <property type="entry name" value="Ribonuclease E inhibitor RraA/RraA-like"/>
    <property type="match status" value="1"/>
</dbReference>
<keyword evidence="7" id="KW-0456">Lyase</keyword>
<feature type="domain" description="Transposase IS66 central" evidence="6">
    <location>
        <begin position="241"/>
        <end position="297"/>
    </location>
</feature>
<feature type="binding site" evidence="5">
    <location>
        <position position="126"/>
    </location>
    <ligand>
        <name>Mg(2+)</name>
        <dbReference type="ChEBI" id="CHEBI:18420"/>
    </ligand>
</feature>
<dbReference type="CDD" id="cd16841">
    <property type="entry name" value="RraA_family"/>
    <property type="match status" value="1"/>
</dbReference>
<evidence type="ECO:0000256" key="4">
    <source>
        <dbReference type="ARBA" id="ARBA00030169"/>
    </source>
</evidence>
<evidence type="ECO:0000256" key="3">
    <source>
        <dbReference type="ARBA" id="ARBA00029596"/>
    </source>
</evidence>
<dbReference type="GO" id="GO:0046872">
    <property type="term" value="F:metal ion binding"/>
    <property type="evidence" value="ECO:0007669"/>
    <property type="project" value="UniProtKB-KW"/>
</dbReference>
<comment type="cofactor">
    <cofactor evidence="5">
        <name>Mg(2+)</name>
        <dbReference type="ChEBI" id="CHEBI:18420"/>
    </cofactor>
</comment>
<dbReference type="GO" id="GO:0008168">
    <property type="term" value="F:methyltransferase activity"/>
    <property type="evidence" value="ECO:0007669"/>
    <property type="project" value="UniProtKB-KW"/>
</dbReference>
<proteinExistence type="predicted"/>
<dbReference type="PANTHER" id="PTHR33254">
    <property type="entry name" value="4-HYDROXY-4-METHYL-2-OXOGLUTARATE ALDOLASE 3-RELATED"/>
    <property type="match status" value="1"/>
</dbReference>
<evidence type="ECO:0000259" key="6">
    <source>
        <dbReference type="Pfam" id="PF03050"/>
    </source>
</evidence>
<protein>
    <recommendedName>
        <fullName evidence="2">Putative 4-hydroxy-4-methyl-2-oxoglutarate aldolase</fullName>
    </recommendedName>
    <alternativeName>
        <fullName evidence="3">Regulator of ribonuclease activity homolog</fullName>
    </alternativeName>
    <alternativeName>
        <fullName evidence="4">RraA-like protein</fullName>
    </alternativeName>
</protein>
<name>A0A378AS23_KLEPO</name>
<dbReference type="GO" id="GO:0016829">
    <property type="term" value="F:lyase activity"/>
    <property type="evidence" value="ECO:0007669"/>
    <property type="project" value="UniProtKB-KW"/>
</dbReference>
<evidence type="ECO:0000256" key="2">
    <source>
        <dbReference type="ARBA" id="ARBA00016549"/>
    </source>
</evidence>
<gene>
    <name evidence="7" type="primary">proA_4</name>
    <name evidence="7" type="ORF">NCTC10313_06080</name>
</gene>
<reference evidence="7 8" key="1">
    <citation type="submission" date="2018-06" db="EMBL/GenBank/DDBJ databases">
        <authorList>
            <consortium name="Pathogen Informatics"/>
            <person name="Doyle S."/>
        </authorList>
    </citation>
    <scope>NUCLEOTIDE SEQUENCE [LARGE SCALE GENOMIC DNA]</scope>
    <source>
        <strain evidence="7 8">NCTC10313</strain>
    </source>
</reference>
<keyword evidence="5" id="KW-0479">Metal-binding</keyword>
<dbReference type="Pfam" id="PF03050">
    <property type="entry name" value="DDE_Tnp_IS66"/>
    <property type="match status" value="1"/>
</dbReference>
<dbReference type="InterPro" id="IPR005493">
    <property type="entry name" value="RraA/RraA-like"/>
</dbReference>
<evidence type="ECO:0000313" key="8">
    <source>
        <dbReference type="Proteomes" id="UP000254487"/>
    </source>
</evidence>
<dbReference type="GO" id="GO:0032259">
    <property type="term" value="P:methylation"/>
    <property type="evidence" value="ECO:0007669"/>
    <property type="project" value="UniProtKB-KW"/>
</dbReference>
<dbReference type="PANTHER" id="PTHR33254:SF4">
    <property type="entry name" value="4-HYDROXY-4-METHYL-2-OXOGLUTARATE ALDOLASE 3-RELATED"/>
    <property type="match status" value="1"/>
</dbReference>
<dbReference type="AlphaFoldDB" id="A0A378AS23"/>
<organism evidence="7 8">
    <name type="scientific">Klebsiella pneumoniae subsp. ozaenae</name>
    <dbReference type="NCBI Taxonomy" id="574"/>
    <lineage>
        <taxon>Bacteria</taxon>
        <taxon>Pseudomonadati</taxon>
        <taxon>Pseudomonadota</taxon>
        <taxon>Gammaproteobacteria</taxon>
        <taxon>Enterobacterales</taxon>
        <taxon>Enterobacteriaceae</taxon>
        <taxon>Klebsiella/Raoultella group</taxon>
        <taxon>Klebsiella</taxon>
        <taxon>Klebsiella pneumoniae complex</taxon>
    </lineage>
</organism>
<evidence type="ECO:0000256" key="5">
    <source>
        <dbReference type="PIRSR" id="PIRSR605493-1"/>
    </source>
</evidence>
<dbReference type="SUPFAM" id="SSF89562">
    <property type="entry name" value="RraA-like"/>
    <property type="match status" value="1"/>
</dbReference>
<dbReference type="Pfam" id="PF03737">
    <property type="entry name" value="RraA-like"/>
    <property type="match status" value="1"/>
</dbReference>
<evidence type="ECO:0000313" key="7">
    <source>
        <dbReference type="EMBL" id="STV15823.1"/>
    </source>
</evidence>
<accession>A0A378AS23</accession>
<keyword evidence="5" id="KW-0460">Magnesium</keyword>
<keyword evidence="7" id="KW-0489">Methyltransferase</keyword>
<comment type="cofactor">
    <cofactor evidence="1">
        <name>a divalent metal cation</name>
        <dbReference type="ChEBI" id="CHEBI:60240"/>
    </cofactor>
</comment>
<sequence length="306" mass="33340">MSFTATTEKSMTSKIITPRQDIGTQLVESWRDVSASTLGHLTCEGYLEGLRPLSENVRLLGNVVTVKVFLPDGGILRDALLLSQPGDVLVIECVGDRKYACWGELRTLAARIKGLAGVIVGGTVTDVAVLREERFPVFSEGISAVTTHPVEGARGSVNQPVRVAGIDILPGSLAIGDDDGVFILTPDRSGIYFHMLRKSKYGIRNENWKWLFNCAPTISKRAARTVLTGCLGDYFLGTVITHARRKIHDVHVRHPTTVTTEALSRIGALYAIESEIRGSPAEARLAVRKARMLPLCSRCMTGSRGR</sequence>
<dbReference type="InterPro" id="IPR004291">
    <property type="entry name" value="Transposase_IS66_central"/>
</dbReference>
<keyword evidence="7" id="KW-0808">Transferase</keyword>
<evidence type="ECO:0000256" key="1">
    <source>
        <dbReference type="ARBA" id="ARBA00001968"/>
    </source>
</evidence>
<dbReference type="Proteomes" id="UP000254487">
    <property type="component" value="Unassembled WGS sequence"/>
</dbReference>
<dbReference type="EMBL" id="UGLW01000003">
    <property type="protein sequence ID" value="STV15823.1"/>
    <property type="molecule type" value="Genomic_DNA"/>
</dbReference>
<dbReference type="InterPro" id="IPR036704">
    <property type="entry name" value="RraA/RraA-like_sf"/>
</dbReference>